<accession>A0ABR2EIB5</accession>
<reference evidence="1 2" key="1">
    <citation type="journal article" date="2024" name="G3 (Bethesda)">
        <title>Genome assembly of Hibiscus sabdariffa L. provides insights into metabolisms of medicinal natural products.</title>
        <authorList>
            <person name="Kim T."/>
        </authorList>
    </citation>
    <scope>NUCLEOTIDE SEQUENCE [LARGE SCALE GENOMIC DNA]</scope>
    <source>
        <strain evidence="1">TK-2024</strain>
        <tissue evidence="1">Old leaves</tissue>
    </source>
</reference>
<proteinExistence type="predicted"/>
<dbReference type="EMBL" id="JBBPBM010000013">
    <property type="protein sequence ID" value="KAK8561198.1"/>
    <property type="molecule type" value="Genomic_DNA"/>
</dbReference>
<name>A0ABR2EIB5_9ROSI</name>
<keyword evidence="2" id="KW-1185">Reference proteome</keyword>
<organism evidence="1 2">
    <name type="scientific">Hibiscus sabdariffa</name>
    <name type="common">roselle</name>
    <dbReference type="NCBI Taxonomy" id="183260"/>
    <lineage>
        <taxon>Eukaryota</taxon>
        <taxon>Viridiplantae</taxon>
        <taxon>Streptophyta</taxon>
        <taxon>Embryophyta</taxon>
        <taxon>Tracheophyta</taxon>
        <taxon>Spermatophyta</taxon>
        <taxon>Magnoliopsida</taxon>
        <taxon>eudicotyledons</taxon>
        <taxon>Gunneridae</taxon>
        <taxon>Pentapetalae</taxon>
        <taxon>rosids</taxon>
        <taxon>malvids</taxon>
        <taxon>Malvales</taxon>
        <taxon>Malvaceae</taxon>
        <taxon>Malvoideae</taxon>
        <taxon>Hibiscus</taxon>
    </lineage>
</organism>
<sequence>MFVTVDNPSNATDWAMAEMRQGNCLHPSTYSMSRLPIPLSSVTSFPRGECRTCLKSYQIMRFESVVLVVLFGPRQKFQIRTESSCGDLALTIQAVRIPSILSRHRKLALLTGELRTVP</sequence>
<evidence type="ECO:0000313" key="1">
    <source>
        <dbReference type="EMBL" id="KAK8561198.1"/>
    </source>
</evidence>
<comment type="caution">
    <text evidence="1">The sequence shown here is derived from an EMBL/GenBank/DDBJ whole genome shotgun (WGS) entry which is preliminary data.</text>
</comment>
<protein>
    <submittedName>
        <fullName evidence="1">Uncharacterized protein</fullName>
    </submittedName>
</protein>
<gene>
    <name evidence="1" type="ORF">V6N12_048272</name>
</gene>
<dbReference type="Proteomes" id="UP001472677">
    <property type="component" value="Unassembled WGS sequence"/>
</dbReference>
<evidence type="ECO:0000313" key="2">
    <source>
        <dbReference type="Proteomes" id="UP001472677"/>
    </source>
</evidence>